<dbReference type="Pfam" id="PF05154">
    <property type="entry name" value="TM2"/>
    <property type="match status" value="1"/>
</dbReference>
<name>A0A1M5RJ92_9BACT</name>
<reference evidence="7 8" key="1">
    <citation type="submission" date="2016-11" db="EMBL/GenBank/DDBJ databases">
        <authorList>
            <person name="Jaros S."/>
            <person name="Januszkiewicz K."/>
            <person name="Wedrychowicz H."/>
        </authorList>
    </citation>
    <scope>NUCLEOTIDE SEQUENCE [LARGE SCALE GENOMIC DNA]</scope>
    <source>
        <strain evidence="7 8">DSM 24574</strain>
    </source>
</reference>
<keyword evidence="4 5" id="KW-0472">Membrane</keyword>
<dbReference type="RefSeq" id="WP_073136263.1">
    <property type="nucleotide sequence ID" value="NZ_FQWQ01000002.1"/>
</dbReference>
<dbReference type="GO" id="GO:0016020">
    <property type="term" value="C:membrane"/>
    <property type="evidence" value="ECO:0007669"/>
    <property type="project" value="UniProtKB-SubCell"/>
</dbReference>
<evidence type="ECO:0000313" key="7">
    <source>
        <dbReference type="EMBL" id="SHH26206.1"/>
    </source>
</evidence>
<organism evidence="7 8">
    <name type="scientific">Chryseolinea serpens</name>
    <dbReference type="NCBI Taxonomy" id="947013"/>
    <lineage>
        <taxon>Bacteria</taxon>
        <taxon>Pseudomonadati</taxon>
        <taxon>Bacteroidota</taxon>
        <taxon>Cytophagia</taxon>
        <taxon>Cytophagales</taxon>
        <taxon>Fulvivirgaceae</taxon>
        <taxon>Chryseolinea</taxon>
    </lineage>
</organism>
<gene>
    <name evidence="7" type="ORF">SAMN04488109_3422</name>
</gene>
<sequence length="103" mass="12217">MNKQKYHLQRQLKSTGTAYLLTLFVFGTHYGYLGKWGIQILFWITLYGVGVWYLIDLFRIPGLVARHNAKLWQQIDEIEKRERADEVAMNLAILNEKKRQNFS</sequence>
<comment type="subcellular location">
    <subcellularLocation>
        <location evidence="1">Membrane</location>
        <topology evidence="1">Multi-pass membrane protein</topology>
    </subcellularLocation>
</comment>
<evidence type="ECO:0000256" key="3">
    <source>
        <dbReference type="ARBA" id="ARBA00022989"/>
    </source>
</evidence>
<keyword evidence="3 5" id="KW-1133">Transmembrane helix</keyword>
<dbReference type="InterPro" id="IPR050932">
    <property type="entry name" value="TM2D1-3-like"/>
</dbReference>
<evidence type="ECO:0000259" key="6">
    <source>
        <dbReference type="Pfam" id="PF05154"/>
    </source>
</evidence>
<accession>A0A1M5RJ92</accession>
<dbReference type="InterPro" id="IPR007829">
    <property type="entry name" value="TM2"/>
</dbReference>
<dbReference type="Proteomes" id="UP000184212">
    <property type="component" value="Unassembled WGS sequence"/>
</dbReference>
<evidence type="ECO:0000313" key="8">
    <source>
        <dbReference type="Proteomes" id="UP000184212"/>
    </source>
</evidence>
<keyword evidence="2 5" id="KW-0812">Transmembrane</keyword>
<feature type="transmembrane region" description="Helical" evidence="5">
    <location>
        <begin position="12"/>
        <end position="30"/>
    </location>
</feature>
<dbReference type="EMBL" id="FQWQ01000002">
    <property type="protein sequence ID" value="SHH26206.1"/>
    <property type="molecule type" value="Genomic_DNA"/>
</dbReference>
<evidence type="ECO:0000256" key="5">
    <source>
        <dbReference type="SAM" id="Phobius"/>
    </source>
</evidence>
<dbReference type="PANTHER" id="PTHR21016">
    <property type="entry name" value="BETA-AMYLOID BINDING PROTEIN-RELATED"/>
    <property type="match status" value="1"/>
</dbReference>
<evidence type="ECO:0000256" key="4">
    <source>
        <dbReference type="ARBA" id="ARBA00023136"/>
    </source>
</evidence>
<evidence type="ECO:0000256" key="2">
    <source>
        <dbReference type="ARBA" id="ARBA00022692"/>
    </source>
</evidence>
<keyword evidence="8" id="KW-1185">Reference proteome</keyword>
<dbReference type="AlphaFoldDB" id="A0A1M5RJ92"/>
<evidence type="ECO:0000256" key="1">
    <source>
        <dbReference type="ARBA" id="ARBA00004141"/>
    </source>
</evidence>
<dbReference type="OrthoDB" id="9816361at2"/>
<dbReference type="STRING" id="947013.SAMN04488109_3422"/>
<proteinExistence type="predicted"/>
<feature type="domain" description="TM2" evidence="6">
    <location>
        <begin position="13"/>
        <end position="58"/>
    </location>
</feature>
<protein>
    <recommendedName>
        <fullName evidence="6">TM2 domain-containing protein</fullName>
    </recommendedName>
</protein>
<feature type="transmembrane region" description="Helical" evidence="5">
    <location>
        <begin position="36"/>
        <end position="55"/>
    </location>
</feature>
<dbReference type="PANTHER" id="PTHR21016:SF25">
    <property type="entry name" value="TM2 DOMAIN-CONTAINING PROTEIN DDB_G0277895-RELATED"/>
    <property type="match status" value="1"/>
</dbReference>